<accession>A0A1J0AA52</accession>
<gene>
    <name evidence="2" type="ORF">GlitD10_0495</name>
</gene>
<dbReference type="Pfam" id="PF12167">
    <property type="entry name" value="Arm-DNA-bind_2"/>
    <property type="match status" value="1"/>
</dbReference>
<evidence type="ECO:0000313" key="3">
    <source>
        <dbReference type="Proteomes" id="UP000180235"/>
    </source>
</evidence>
<organism evidence="2 3">
    <name type="scientific">Gloeomargarita lithophora Alchichica-D10</name>
    <dbReference type="NCBI Taxonomy" id="1188229"/>
    <lineage>
        <taxon>Bacteria</taxon>
        <taxon>Bacillati</taxon>
        <taxon>Cyanobacteriota</taxon>
        <taxon>Cyanophyceae</taxon>
        <taxon>Gloeomargaritales</taxon>
        <taxon>Gloeomargaritaceae</taxon>
        <taxon>Gloeomargarita</taxon>
    </lineage>
</organism>
<reference evidence="2 3" key="1">
    <citation type="submission" date="2016-10" db="EMBL/GenBank/DDBJ databases">
        <title>Description of Gloeomargarita lithophora gen. nov., sp. nov., a thylakoid-bearing basal-branching cyanobacterium with intracellular carbonates, and proposal for Gloeomargaritales ord. nov.</title>
        <authorList>
            <person name="Moreira D."/>
            <person name="Tavera R."/>
            <person name="Benzerara K."/>
            <person name="Skouri-Panet F."/>
            <person name="Couradeau E."/>
            <person name="Gerard E."/>
            <person name="Loussert C."/>
            <person name="Novelo E."/>
            <person name="Zivanovic Y."/>
            <person name="Lopez-Garcia P."/>
        </authorList>
    </citation>
    <scope>NUCLEOTIDE SEQUENCE [LARGE SCALE GENOMIC DNA]</scope>
    <source>
        <strain evidence="2 3">D10</strain>
    </source>
</reference>
<dbReference type="AlphaFoldDB" id="A0A1J0AA52"/>
<sequence>MNGSSWKGSLSLWAVDEMLVLRWRYQANRFSLALSLPDTTANRKQAKKMANEIERDVAASVFDVNLVKYRPEPIVAPVAQNV</sequence>
<dbReference type="KEGG" id="glt:GlitD10_0495"/>
<keyword evidence="3" id="KW-1185">Reference proteome</keyword>
<evidence type="ECO:0000259" key="1">
    <source>
        <dbReference type="Pfam" id="PF12167"/>
    </source>
</evidence>
<protein>
    <recommendedName>
        <fullName evidence="1">Min27-like integrase DNA-binding domain-containing protein</fullName>
    </recommendedName>
</protein>
<feature type="domain" description="Min27-like integrase DNA-binding" evidence="1">
    <location>
        <begin position="18"/>
        <end position="72"/>
    </location>
</feature>
<dbReference type="RefSeq" id="WP_157776151.1">
    <property type="nucleotide sequence ID" value="NZ_CP017675.1"/>
</dbReference>
<evidence type="ECO:0000313" key="2">
    <source>
        <dbReference type="EMBL" id="APB32807.1"/>
    </source>
</evidence>
<dbReference type="STRING" id="1188229.GlitD10_0495"/>
<dbReference type="Proteomes" id="UP000180235">
    <property type="component" value="Chromosome"/>
</dbReference>
<dbReference type="InterPro" id="IPR022000">
    <property type="entry name" value="Min27-like_integrase_DNA_bind"/>
</dbReference>
<dbReference type="OrthoDB" id="530235at2"/>
<dbReference type="EMBL" id="CP017675">
    <property type="protein sequence ID" value="APB32807.1"/>
    <property type="molecule type" value="Genomic_DNA"/>
</dbReference>
<proteinExistence type="predicted"/>
<name>A0A1J0AA52_9CYAN</name>